<accession>A0A9X0AK08</accession>
<feature type="compositionally biased region" description="Polar residues" evidence="1">
    <location>
        <begin position="291"/>
        <end position="303"/>
    </location>
</feature>
<name>A0A9X0AK08_9HELO</name>
<feature type="region of interest" description="Disordered" evidence="1">
    <location>
        <begin position="234"/>
        <end position="280"/>
    </location>
</feature>
<dbReference type="AlphaFoldDB" id="A0A9X0AK08"/>
<feature type="region of interest" description="Disordered" evidence="1">
    <location>
        <begin position="291"/>
        <end position="310"/>
    </location>
</feature>
<evidence type="ECO:0000313" key="2">
    <source>
        <dbReference type="EMBL" id="KAJ8064197.1"/>
    </source>
</evidence>
<feature type="compositionally biased region" description="Polar residues" evidence="1">
    <location>
        <begin position="250"/>
        <end position="276"/>
    </location>
</feature>
<dbReference type="EMBL" id="JAPEIS010000007">
    <property type="protein sequence ID" value="KAJ8064197.1"/>
    <property type="molecule type" value="Genomic_DNA"/>
</dbReference>
<sequence length="488" mass="54897">MTCFRITRGPQDQQLPLAVGVKSDTVELLDTRGKIWSISNYVICEDGTGSPASSREQLYEEYLECFRDRINMFSRQSSEARLNARKLTQIDMNTVGDDEKVSWAHYLELIWLHGACQTVRQYRPELHSMFDSRENEDYPKFNPEVDSVDATSMFRPRTLAFGEQAFITAKYPWTVLIAQAEDTNTMTGWCPAFPLREIHTQTQQWQGLPIHVTSIRDSVEPTIAQQQQLYASSPTYPISEMSPSGPPISVYQTAEGSQHSKTISADSTNSRTQKPHQISEEKDISYAQAVTGSSHQENNTNIPTGPKSPVPKHLNCAVQIKANSIAKTQEILNTIRTGAIYSLSRVAAENRTSLIDIIFMTRSGAQKYIDMTRNREDMLIRNKRVIATWHRQRVGPCDKQDVSRVLKITGPAAGFNLRKFIRYAKSYCWIDLINQQETFVGGNCEVVVEFGSYAGQAEVVCAGVLADPGLEGFMVEFLRDPCDVPEGN</sequence>
<dbReference type="Proteomes" id="UP001152300">
    <property type="component" value="Unassembled WGS sequence"/>
</dbReference>
<comment type="caution">
    <text evidence="2">The sequence shown here is derived from an EMBL/GenBank/DDBJ whole genome shotgun (WGS) entry which is preliminary data.</text>
</comment>
<keyword evidence="3" id="KW-1185">Reference proteome</keyword>
<evidence type="ECO:0000313" key="3">
    <source>
        <dbReference type="Proteomes" id="UP001152300"/>
    </source>
</evidence>
<protein>
    <submittedName>
        <fullName evidence="2">Uncharacterized protein</fullName>
    </submittedName>
</protein>
<gene>
    <name evidence="2" type="ORF">OCU04_006546</name>
</gene>
<evidence type="ECO:0000256" key="1">
    <source>
        <dbReference type="SAM" id="MobiDB-lite"/>
    </source>
</evidence>
<dbReference type="OrthoDB" id="3532928at2759"/>
<proteinExistence type="predicted"/>
<reference evidence="2" key="1">
    <citation type="submission" date="2022-11" db="EMBL/GenBank/DDBJ databases">
        <title>Genome Resource of Sclerotinia nivalis Strain SnTB1, a Plant Pathogen Isolated from American Ginseng.</title>
        <authorList>
            <person name="Fan S."/>
        </authorList>
    </citation>
    <scope>NUCLEOTIDE SEQUENCE</scope>
    <source>
        <strain evidence="2">SnTB1</strain>
    </source>
</reference>
<organism evidence="2 3">
    <name type="scientific">Sclerotinia nivalis</name>
    <dbReference type="NCBI Taxonomy" id="352851"/>
    <lineage>
        <taxon>Eukaryota</taxon>
        <taxon>Fungi</taxon>
        <taxon>Dikarya</taxon>
        <taxon>Ascomycota</taxon>
        <taxon>Pezizomycotina</taxon>
        <taxon>Leotiomycetes</taxon>
        <taxon>Helotiales</taxon>
        <taxon>Sclerotiniaceae</taxon>
        <taxon>Sclerotinia</taxon>
    </lineage>
</organism>